<evidence type="ECO:0000313" key="1">
    <source>
        <dbReference type="EMBL" id="QHI72218.1"/>
    </source>
</evidence>
<dbReference type="EMBL" id="CP047591">
    <property type="protein sequence ID" value="QHI72218.1"/>
    <property type="molecule type" value="Genomic_DNA"/>
</dbReference>
<dbReference type="AlphaFoldDB" id="A0A6P1MJM2"/>
<evidence type="ECO:0008006" key="3">
    <source>
        <dbReference type="Google" id="ProtNLM"/>
    </source>
</evidence>
<sequence length="124" mass="13753">MYREKLTQYIDNKQSEMLKNLADFIQIPSISENKNQVSEALNYALNLGKSLGFKVSLVLDGQVGVIEMGGGQETLGILSHVDVVAPGDMDKWMTPLLRLLSNRAISMEEAPLMIRGPSLLLYMP</sequence>
<dbReference type="Proteomes" id="UP000463883">
    <property type="component" value="Chromosome"/>
</dbReference>
<accession>A0A6P1MJM2</accession>
<keyword evidence="2" id="KW-1185">Reference proteome</keyword>
<dbReference type="SUPFAM" id="SSF53187">
    <property type="entry name" value="Zn-dependent exopeptidases"/>
    <property type="match status" value="1"/>
</dbReference>
<organism evidence="1 2">
    <name type="scientific">Aminipila terrae</name>
    <dbReference type="NCBI Taxonomy" id="2697030"/>
    <lineage>
        <taxon>Bacteria</taxon>
        <taxon>Bacillati</taxon>
        <taxon>Bacillota</taxon>
        <taxon>Clostridia</taxon>
        <taxon>Peptostreptococcales</taxon>
        <taxon>Anaerovoracaceae</taxon>
        <taxon>Aminipila</taxon>
    </lineage>
</organism>
<dbReference type="Gene3D" id="3.40.630.10">
    <property type="entry name" value="Zn peptidases"/>
    <property type="match status" value="1"/>
</dbReference>
<proteinExistence type="predicted"/>
<name>A0A6P1MJM2_9FIRM</name>
<protein>
    <recommendedName>
        <fullName evidence="3">M20/M25/M40 family metallo-hydrolase</fullName>
    </recommendedName>
</protein>
<gene>
    <name evidence="1" type="ORF">Ami3637_07220</name>
</gene>
<reference evidence="1 2" key="1">
    <citation type="submission" date="2020-01" db="EMBL/GenBank/DDBJ databases">
        <title>Genomic analysis of Aminipila sp. CBA3637.</title>
        <authorList>
            <person name="Kim Y.B."/>
            <person name="Roh S.W."/>
        </authorList>
    </citation>
    <scope>NUCLEOTIDE SEQUENCE [LARGE SCALE GENOMIC DNA]</scope>
    <source>
        <strain evidence="1 2">CBA3637</strain>
    </source>
</reference>
<evidence type="ECO:0000313" key="2">
    <source>
        <dbReference type="Proteomes" id="UP000463883"/>
    </source>
</evidence>
<dbReference type="KEGG" id="amic:Ami3637_07220"/>
<dbReference type="RefSeq" id="WP_162361988.1">
    <property type="nucleotide sequence ID" value="NZ_CP047591.1"/>
</dbReference>